<protein>
    <recommendedName>
        <fullName evidence="2">GYF domain-containing protein</fullName>
    </recommendedName>
</protein>
<name>A0ABN9TZX1_9DINO</name>
<evidence type="ECO:0000313" key="3">
    <source>
        <dbReference type="EMBL" id="CAK0851754.1"/>
    </source>
</evidence>
<dbReference type="InterPro" id="IPR003169">
    <property type="entry name" value="GYF"/>
</dbReference>
<evidence type="ECO:0000313" key="4">
    <source>
        <dbReference type="Proteomes" id="UP001189429"/>
    </source>
</evidence>
<organism evidence="3 4">
    <name type="scientific">Prorocentrum cordatum</name>
    <dbReference type="NCBI Taxonomy" id="2364126"/>
    <lineage>
        <taxon>Eukaryota</taxon>
        <taxon>Sar</taxon>
        <taxon>Alveolata</taxon>
        <taxon>Dinophyceae</taxon>
        <taxon>Prorocentrales</taxon>
        <taxon>Prorocentraceae</taxon>
        <taxon>Prorocentrum</taxon>
    </lineage>
</organism>
<keyword evidence="4" id="KW-1185">Reference proteome</keyword>
<feature type="region of interest" description="Disordered" evidence="1">
    <location>
        <begin position="153"/>
        <end position="176"/>
    </location>
</feature>
<dbReference type="SMART" id="SM00444">
    <property type="entry name" value="GYF"/>
    <property type="match status" value="1"/>
</dbReference>
<comment type="caution">
    <text evidence="3">The sequence shown here is derived from an EMBL/GenBank/DDBJ whole genome shotgun (WGS) entry which is preliminary data.</text>
</comment>
<gene>
    <name evidence="3" type="ORF">PCOR1329_LOCUS43829</name>
</gene>
<dbReference type="SUPFAM" id="SSF55277">
    <property type="entry name" value="GYF domain"/>
    <property type="match status" value="1"/>
</dbReference>
<reference evidence="3" key="1">
    <citation type="submission" date="2023-10" db="EMBL/GenBank/DDBJ databases">
        <authorList>
            <person name="Chen Y."/>
            <person name="Shah S."/>
            <person name="Dougan E. K."/>
            <person name="Thang M."/>
            <person name="Chan C."/>
        </authorList>
    </citation>
    <scope>NUCLEOTIDE SEQUENCE [LARGE SCALE GENOMIC DNA]</scope>
</reference>
<proteinExistence type="predicted"/>
<sequence>MEEKVDGLRGYVADLERRLDLADSRQRRTGALEAASAGEGQGELVAQLRSQQAWALETLVRCEANWAEMWLQLRCFSRWRFVCERSARLQEHKAATLAFGHLSLLLCRCFFALRLFAERLRLSAGLAGARGQRPPLWLGARCFQDFTDTDFSSHGDGDLDPDLNEPKPDGDDDEASDCTIASNVQCDIENLGTGKEPDKETDIATQTDLKLHHSVADGTKMDRDDVAAYELDYFGEADPYSCVASSSEQSAVDLDVFPTATGLGGSEQSATDVAILTTLTDQHNSVQLDEQVVPPVVLPGEPTEPGVQPDGHGRGFDSQGSETGDADEDVKSGGLELQWEYMDARGATQGLFSQEQMRELFEARAFPEDLPMRTNPDTPFMTSGLLFPSSLLTKGSEKMVELARAMGVPDFAKAAVLLKGLAKEAACVSLWGRWRLAAHSDRPRGLCSCSATMPCVAAVRLLRLRYREQFCGPSRGAPAAMRFRGDPGAMRSAPPLPIRPDAARLDPVQAWLGLTDPERCFGSLAGPLRAGGAAAGEARGAEALHHAAQRVATQAGRGLVRYRMLSGWCFYRPLLPAGES</sequence>
<dbReference type="InterPro" id="IPR035445">
    <property type="entry name" value="GYF-like_dom_sf"/>
</dbReference>
<dbReference type="Gene3D" id="3.30.1490.40">
    <property type="match status" value="1"/>
</dbReference>
<dbReference type="Pfam" id="PF02213">
    <property type="entry name" value="GYF"/>
    <property type="match status" value="1"/>
</dbReference>
<feature type="domain" description="GYF" evidence="2">
    <location>
        <begin position="337"/>
        <end position="394"/>
    </location>
</feature>
<feature type="region of interest" description="Disordered" evidence="1">
    <location>
        <begin position="298"/>
        <end position="330"/>
    </location>
</feature>
<evidence type="ECO:0000256" key="1">
    <source>
        <dbReference type="SAM" id="MobiDB-lite"/>
    </source>
</evidence>
<dbReference type="EMBL" id="CAUYUJ010015271">
    <property type="protein sequence ID" value="CAK0851754.1"/>
    <property type="molecule type" value="Genomic_DNA"/>
</dbReference>
<evidence type="ECO:0000259" key="2">
    <source>
        <dbReference type="SMART" id="SM00444"/>
    </source>
</evidence>
<accession>A0ABN9TZX1</accession>
<dbReference type="Proteomes" id="UP001189429">
    <property type="component" value="Unassembled WGS sequence"/>
</dbReference>